<dbReference type="InterPro" id="IPR029044">
    <property type="entry name" value="Nucleotide-diphossugar_trans"/>
</dbReference>
<protein>
    <submittedName>
        <fullName evidence="8">Glycosyltransferase, catalytic subunit of cellulose synthase and poly-beta-1,6-N-acetylglucosamine synthase</fullName>
    </submittedName>
</protein>
<reference evidence="8 9" key="1">
    <citation type="submission" date="2016-10" db="EMBL/GenBank/DDBJ databases">
        <authorList>
            <person name="de Groot N.N."/>
        </authorList>
    </citation>
    <scope>NUCLEOTIDE SEQUENCE [LARGE SCALE GENOMIC DNA]</scope>
    <source>
        <strain evidence="8 9">DSM 43019</strain>
    </source>
</reference>
<keyword evidence="7" id="KW-1133">Transmembrane helix</keyword>
<accession>A0A1I2DYU4</accession>
<dbReference type="OrthoDB" id="9797391at2"/>
<feature type="transmembrane region" description="Helical" evidence="7">
    <location>
        <begin position="7"/>
        <end position="26"/>
    </location>
</feature>
<feature type="transmembrane region" description="Helical" evidence="7">
    <location>
        <begin position="366"/>
        <end position="383"/>
    </location>
</feature>
<evidence type="ECO:0000313" key="8">
    <source>
        <dbReference type="EMBL" id="SFE85626.1"/>
    </source>
</evidence>
<dbReference type="GO" id="GO:0085029">
    <property type="term" value="P:extracellular matrix assembly"/>
    <property type="evidence" value="ECO:0007669"/>
    <property type="project" value="TreeGrafter"/>
</dbReference>
<feature type="region of interest" description="Disordered" evidence="6">
    <location>
        <begin position="478"/>
        <end position="504"/>
    </location>
</feature>
<evidence type="ECO:0000256" key="4">
    <source>
        <dbReference type="ARBA" id="ARBA00022679"/>
    </source>
</evidence>
<keyword evidence="2" id="KW-1003">Cell membrane</keyword>
<feature type="transmembrane region" description="Helical" evidence="7">
    <location>
        <begin position="313"/>
        <end position="329"/>
    </location>
</feature>
<dbReference type="Proteomes" id="UP000199645">
    <property type="component" value="Unassembled WGS sequence"/>
</dbReference>
<evidence type="ECO:0000256" key="5">
    <source>
        <dbReference type="ARBA" id="ARBA00023136"/>
    </source>
</evidence>
<keyword evidence="3" id="KW-0328">Glycosyltransferase</keyword>
<dbReference type="STRING" id="35752.SAMN05421541_10464"/>
<dbReference type="GO" id="GO:0005886">
    <property type="term" value="C:plasma membrane"/>
    <property type="evidence" value="ECO:0007669"/>
    <property type="project" value="UniProtKB-SubCell"/>
</dbReference>
<dbReference type="GO" id="GO:0050501">
    <property type="term" value="F:hyaluronan synthase activity"/>
    <property type="evidence" value="ECO:0007669"/>
    <property type="project" value="TreeGrafter"/>
</dbReference>
<sequence>MGLYRRGGSAVAVAAFTAAAALATWHASQIWEHGWTDLQLVCTAAFAWLAFTSILPYLHRDIPQPHPGTHAAALLDRLFVTVIVPAHNEDHAMFQAFLDSLSRQTRLPNRVHIVENGDPGYVFTLEPILRAWQAAGRHRGIDVRYSTNDVGDKRQAQAVAFRQDHDADIIVTVDSDVKLAPTAIAAGLAAFRSSRTACVTGMLVGLNTDTNLLTRLIEPAFVCAYLNGRAAHSMLRSVTVNSGALSFYRAAIWHKYLDHYLNHTVAGRKLKDGDDSMMTCYSLLEGEALFQSGCWGYTLHPDRLRQLTSQRVRWWRSLFWGGFWLLRVFRPTRFAWWSTAWDLLSMTWMTVVIPFVLIVRPVTTGAAPWMVGVWAVALTYVTHARYLTITRPGEPFWSHLRLWLLSPLAAVLTFYTGFVLSYVGLFTCLKGGWSSRSRVVAYQGTADSRLPRPPAPAYDDDGTAGTRDLAGLRARAAQRPHGHAVAAAGGSVPSPRRSWDDEVETRRLWTVPR</sequence>
<keyword evidence="9" id="KW-1185">Reference proteome</keyword>
<dbReference type="RefSeq" id="WP_093612628.1">
    <property type="nucleotide sequence ID" value="NZ_BOMT01000034.1"/>
</dbReference>
<keyword evidence="4 8" id="KW-0808">Transferase</keyword>
<dbReference type="CDD" id="cd06423">
    <property type="entry name" value="CESA_like"/>
    <property type="match status" value="1"/>
</dbReference>
<evidence type="ECO:0000256" key="6">
    <source>
        <dbReference type="SAM" id="MobiDB-lite"/>
    </source>
</evidence>
<evidence type="ECO:0000256" key="1">
    <source>
        <dbReference type="ARBA" id="ARBA00004236"/>
    </source>
</evidence>
<keyword evidence="7" id="KW-0812">Transmembrane</keyword>
<feature type="transmembrane region" description="Helical" evidence="7">
    <location>
        <begin position="38"/>
        <end position="58"/>
    </location>
</feature>
<dbReference type="PANTHER" id="PTHR22913:SF12">
    <property type="entry name" value="MANNURONAN SYNTHASE"/>
    <property type="match status" value="1"/>
</dbReference>
<proteinExistence type="predicted"/>
<dbReference type="Pfam" id="PF13641">
    <property type="entry name" value="Glyco_tranf_2_3"/>
    <property type="match status" value="1"/>
</dbReference>
<evidence type="ECO:0000256" key="2">
    <source>
        <dbReference type="ARBA" id="ARBA00022475"/>
    </source>
</evidence>
<evidence type="ECO:0000256" key="3">
    <source>
        <dbReference type="ARBA" id="ARBA00022676"/>
    </source>
</evidence>
<feature type="compositionally biased region" description="Low complexity" evidence="6">
    <location>
        <begin position="483"/>
        <end position="495"/>
    </location>
</feature>
<name>A0A1I2DYU4_9ACTN</name>
<keyword evidence="5 7" id="KW-0472">Membrane</keyword>
<gene>
    <name evidence="8" type="ORF">SAMN05421541_10464</name>
</gene>
<evidence type="ECO:0000313" key="9">
    <source>
        <dbReference type="Proteomes" id="UP000199645"/>
    </source>
</evidence>
<dbReference type="EMBL" id="FONV01000004">
    <property type="protein sequence ID" value="SFE85626.1"/>
    <property type="molecule type" value="Genomic_DNA"/>
</dbReference>
<dbReference type="GO" id="GO:0030213">
    <property type="term" value="P:hyaluronan biosynthetic process"/>
    <property type="evidence" value="ECO:0007669"/>
    <property type="project" value="TreeGrafter"/>
</dbReference>
<feature type="transmembrane region" description="Helical" evidence="7">
    <location>
        <begin position="335"/>
        <end position="359"/>
    </location>
</feature>
<dbReference type="AlphaFoldDB" id="A0A1I2DYU4"/>
<organism evidence="8 9">
    <name type="scientific">Actinoplanes philippinensis</name>
    <dbReference type="NCBI Taxonomy" id="35752"/>
    <lineage>
        <taxon>Bacteria</taxon>
        <taxon>Bacillati</taxon>
        <taxon>Actinomycetota</taxon>
        <taxon>Actinomycetes</taxon>
        <taxon>Micromonosporales</taxon>
        <taxon>Micromonosporaceae</taxon>
        <taxon>Actinoplanes</taxon>
    </lineage>
</organism>
<feature type="transmembrane region" description="Helical" evidence="7">
    <location>
        <begin position="403"/>
        <end position="429"/>
    </location>
</feature>
<dbReference type="Gene3D" id="3.90.550.10">
    <property type="entry name" value="Spore Coat Polysaccharide Biosynthesis Protein SpsA, Chain A"/>
    <property type="match status" value="1"/>
</dbReference>
<evidence type="ECO:0000256" key="7">
    <source>
        <dbReference type="SAM" id="Phobius"/>
    </source>
</evidence>
<dbReference type="SUPFAM" id="SSF53448">
    <property type="entry name" value="Nucleotide-diphospho-sugar transferases"/>
    <property type="match status" value="1"/>
</dbReference>
<comment type="subcellular location">
    <subcellularLocation>
        <location evidence="1">Cell membrane</location>
    </subcellularLocation>
</comment>
<dbReference type="PANTHER" id="PTHR22913">
    <property type="entry name" value="HYALURONAN SYNTHASE"/>
    <property type="match status" value="1"/>
</dbReference>